<protein>
    <submittedName>
        <fullName evidence="1">Uncharacterized protein</fullName>
    </submittedName>
</protein>
<dbReference type="Proteomes" id="UP000824533">
    <property type="component" value="Linkage Group LG15"/>
</dbReference>
<proteinExistence type="predicted"/>
<gene>
    <name evidence="1" type="ORF">K1T71_008680</name>
</gene>
<keyword evidence="2" id="KW-1185">Reference proteome</keyword>
<reference evidence="1 2" key="1">
    <citation type="journal article" date="2021" name="Front. Genet.">
        <title>Chromosome-Level Genome Assembly Reveals Significant Gene Expansion in the Toll and IMD Signaling Pathways of Dendrolimus kikuchii.</title>
        <authorList>
            <person name="Zhou J."/>
            <person name="Wu P."/>
            <person name="Xiong Z."/>
            <person name="Liu N."/>
            <person name="Zhao N."/>
            <person name="Ji M."/>
            <person name="Qiu Y."/>
            <person name="Yang B."/>
        </authorList>
    </citation>
    <scope>NUCLEOTIDE SEQUENCE [LARGE SCALE GENOMIC DNA]</scope>
    <source>
        <strain evidence="1">Ann1</strain>
    </source>
</reference>
<sequence length="387" mass="42606">MSCPFNEEQLAQLKTFVELCKTQPQILHHPKLSFFKDYLVALGVTIPTATFGAKDFKPSGDTSTNNNAEPENEPPSSDEESLPESDVELDMEGVIESAPLDESQDMGDAFKEPSDEERDQSDEKRSEAMRAFSEQQFDDAIKLYTEAIRLNPQSALLFAKRGQVYLKLNKLNSCIKDCTRALELNCDSAAGYKFRGRAYRLLGKFEEAAHDLSESLKIDYDDQANEWFNEVKPNAEKLRQHKLSVQRKREEKERREKIRRARKAQEARARAARAQAGAGAAAGAGPTPGGFPTGGLNFNDLLFDPEIMSAFQDPEVAAAFQDVSSNPANFVKYQNNPKVAAVIEKLQSKFGQGGGGAFPGRFPPGFGGADRPAPGSKAQTDDDVGLD</sequence>
<accession>A0ACC1CVB8</accession>
<dbReference type="EMBL" id="CM034401">
    <property type="protein sequence ID" value="KAJ0175521.1"/>
    <property type="molecule type" value="Genomic_DNA"/>
</dbReference>
<name>A0ACC1CVB8_9NEOP</name>
<evidence type="ECO:0000313" key="1">
    <source>
        <dbReference type="EMBL" id="KAJ0175521.1"/>
    </source>
</evidence>
<comment type="caution">
    <text evidence="1">The sequence shown here is derived from an EMBL/GenBank/DDBJ whole genome shotgun (WGS) entry which is preliminary data.</text>
</comment>
<organism evidence="1 2">
    <name type="scientific">Dendrolimus kikuchii</name>
    <dbReference type="NCBI Taxonomy" id="765133"/>
    <lineage>
        <taxon>Eukaryota</taxon>
        <taxon>Metazoa</taxon>
        <taxon>Ecdysozoa</taxon>
        <taxon>Arthropoda</taxon>
        <taxon>Hexapoda</taxon>
        <taxon>Insecta</taxon>
        <taxon>Pterygota</taxon>
        <taxon>Neoptera</taxon>
        <taxon>Endopterygota</taxon>
        <taxon>Lepidoptera</taxon>
        <taxon>Glossata</taxon>
        <taxon>Ditrysia</taxon>
        <taxon>Bombycoidea</taxon>
        <taxon>Lasiocampidae</taxon>
        <taxon>Dendrolimus</taxon>
    </lineage>
</organism>
<evidence type="ECO:0000313" key="2">
    <source>
        <dbReference type="Proteomes" id="UP000824533"/>
    </source>
</evidence>